<dbReference type="Gene3D" id="3.90.1150.10">
    <property type="entry name" value="Aspartate Aminotransferase, domain 1"/>
    <property type="match status" value="1"/>
</dbReference>
<dbReference type="PIRSF" id="PIRSF000390">
    <property type="entry name" value="PLP_StrS"/>
    <property type="match status" value="1"/>
</dbReference>
<dbReference type="AlphaFoldDB" id="A0A4U8Q2F7"/>
<dbReference type="Gene3D" id="3.40.640.10">
    <property type="entry name" value="Type I PLP-dependent aspartate aminotransferase-like (Major domain)"/>
    <property type="match status" value="1"/>
</dbReference>
<sequence>MIDFNVPPFTGKELDYIKEAIDARKISGDGKFTKRCSQWMEDRFHVKHALLTTSCTHALEMAAFLAEIRPGDEVIMPAYTFVSTADAFVLQGAKLVFVDIRPDTMNIDERLIEQAVTEKTKAIVPVHYAGVACAMDEIMAIAGRHHLAVIEDAAQGVDAYYKGKALGTIGDFGCYSFHETKNYSMGEGGAILFQGDEYREKAEILREKGTNRSKFFRGQIDKYTWVNYGSSYLPSDMNAAYLYAQLEIADKITKDRMRSYAYYQEGLKGLADQGYLSQPSVPEYAVHNAHMYYIKVENLKVRSRLIAYLHDNGIHSVFHYIPLHTAPAGLKFGRFCGEDRYTTLESERLLRLPMYYGLEEKDLEHVVKTIKSFFTGDSSFAGQPACAIQGDKNE</sequence>
<dbReference type="EMBL" id="QGQD01000079">
    <property type="protein sequence ID" value="TLC98931.1"/>
    <property type="molecule type" value="Genomic_DNA"/>
</dbReference>
<proteinExistence type="inferred from homology"/>
<dbReference type="GO" id="GO:0019180">
    <property type="term" value="F:dTDP-4-amino-4,6-dideoxygalactose transaminase activity"/>
    <property type="evidence" value="ECO:0007669"/>
    <property type="project" value="TreeGrafter"/>
</dbReference>
<keyword evidence="2 3" id="KW-0663">Pyridoxal phosphate</keyword>
<evidence type="ECO:0000313" key="5">
    <source>
        <dbReference type="Proteomes" id="UP000306509"/>
    </source>
</evidence>
<protein>
    <submittedName>
        <fullName evidence="4">UDP-4-amino-4-deoxy-L-arabinose--oxoglutarate aminotransferase</fullName>
        <ecNumber evidence="4">2.6.1.87</ecNumber>
    </submittedName>
</protein>
<dbReference type="NCBIfam" id="TIGR02379">
    <property type="entry name" value="ECA_wecE"/>
    <property type="match status" value="1"/>
</dbReference>
<dbReference type="Pfam" id="PF01041">
    <property type="entry name" value="DegT_DnrJ_EryC1"/>
    <property type="match status" value="1"/>
</dbReference>
<dbReference type="CDD" id="cd00616">
    <property type="entry name" value="AHBA_syn"/>
    <property type="match status" value="1"/>
</dbReference>
<dbReference type="InterPro" id="IPR015422">
    <property type="entry name" value="PyrdxlP-dep_Trfase_small"/>
</dbReference>
<dbReference type="InterPro" id="IPR015424">
    <property type="entry name" value="PyrdxlP-dep_Trfase"/>
</dbReference>
<feature type="active site" description="Proton acceptor" evidence="1">
    <location>
        <position position="181"/>
    </location>
</feature>
<dbReference type="SUPFAM" id="SSF53383">
    <property type="entry name" value="PLP-dependent transferases"/>
    <property type="match status" value="1"/>
</dbReference>
<dbReference type="PANTHER" id="PTHR30244">
    <property type="entry name" value="TRANSAMINASE"/>
    <property type="match status" value="1"/>
</dbReference>
<gene>
    <name evidence="4" type="primary">arnB_2</name>
    <name evidence="4" type="ORF">DSM106044_04261</name>
</gene>
<dbReference type="InterPro" id="IPR000653">
    <property type="entry name" value="DegT/StrS_aminotransferase"/>
</dbReference>
<reference evidence="4 5" key="1">
    <citation type="journal article" date="2019" name="Anaerobe">
        <title>Detection of Robinsoniella peoriensis in multiple bone samples of a trauma patient.</title>
        <authorList>
            <person name="Schrottner P."/>
            <person name="Hartwich K."/>
            <person name="Bunk B."/>
            <person name="Schober I."/>
            <person name="Helbig S."/>
            <person name="Rudolph W.W."/>
            <person name="Gunzer F."/>
        </authorList>
    </citation>
    <scope>NUCLEOTIDE SEQUENCE [LARGE SCALE GENOMIC DNA]</scope>
    <source>
        <strain evidence="4 5">DSM 106044</strain>
    </source>
</reference>
<comment type="caution">
    <text evidence="4">The sequence shown here is derived from an EMBL/GenBank/DDBJ whole genome shotgun (WGS) entry which is preliminary data.</text>
</comment>
<comment type="similarity">
    <text evidence="3">Belongs to the DegT/DnrJ/EryC1 family.</text>
</comment>
<dbReference type="STRING" id="180332.GCA_000797495_02668"/>
<dbReference type="PANTHER" id="PTHR30244:SF34">
    <property type="entry name" value="DTDP-4-AMINO-4,6-DIDEOXYGALACTOSE TRANSAMINASE"/>
    <property type="match status" value="1"/>
</dbReference>
<evidence type="ECO:0000256" key="2">
    <source>
        <dbReference type="PIRSR" id="PIRSR000390-2"/>
    </source>
</evidence>
<keyword evidence="5" id="KW-1185">Reference proteome</keyword>
<dbReference type="FunFam" id="3.40.640.10:FF:000037">
    <property type="entry name" value="dTDP-4-amino-4,6-dideoxygalactose transaminase"/>
    <property type="match status" value="1"/>
</dbReference>
<dbReference type="GO" id="GO:0099620">
    <property type="term" value="F:UDP-4-amino-4-deoxy-L-arabinose aminotransferase"/>
    <property type="evidence" value="ECO:0007669"/>
    <property type="project" value="UniProtKB-EC"/>
</dbReference>
<dbReference type="GO" id="GO:0000271">
    <property type="term" value="P:polysaccharide biosynthetic process"/>
    <property type="evidence" value="ECO:0007669"/>
    <property type="project" value="TreeGrafter"/>
</dbReference>
<evidence type="ECO:0000256" key="1">
    <source>
        <dbReference type="PIRSR" id="PIRSR000390-1"/>
    </source>
</evidence>
<evidence type="ECO:0000256" key="3">
    <source>
        <dbReference type="RuleBase" id="RU004508"/>
    </source>
</evidence>
<keyword evidence="4" id="KW-0808">Transferase</keyword>
<name>A0A4U8Q2F7_9FIRM</name>
<dbReference type="RefSeq" id="WP_138003617.1">
    <property type="nucleotide sequence ID" value="NZ_QGQD01000079.1"/>
</dbReference>
<dbReference type="EC" id="2.6.1.87" evidence="4"/>
<feature type="modified residue" description="N6-(pyridoxal phosphate)lysine" evidence="2">
    <location>
        <position position="181"/>
    </location>
</feature>
<evidence type="ECO:0000313" key="4">
    <source>
        <dbReference type="EMBL" id="TLC98931.1"/>
    </source>
</evidence>
<dbReference type="InterPro" id="IPR012749">
    <property type="entry name" value="WecE-like"/>
</dbReference>
<dbReference type="GO" id="GO:0030170">
    <property type="term" value="F:pyridoxal phosphate binding"/>
    <property type="evidence" value="ECO:0007669"/>
    <property type="project" value="TreeGrafter"/>
</dbReference>
<dbReference type="InterPro" id="IPR015421">
    <property type="entry name" value="PyrdxlP-dep_Trfase_major"/>
</dbReference>
<dbReference type="Proteomes" id="UP000306509">
    <property type="component" value="Unassembled WGS sequence"/>
</dbReference>
<accession>A0A4U8Q2F7</accession>
<keyword evidence="4" id="KW-0032">Aminotransferase</keyword>
<dbReference type="NCBIfam" id="NF008687">
    <property type="entry name" value="PRK11706.1"/>
    <property type="match status" value="1"/>
</dbReference>
<organism evidence="4 5">
    <name type="scientific">Robinsoniella peoriensis</name>
    <dbReference type="NCBI Taxonomy" id="180332"/>
    <lineage>
        <taxon>Bacteria</taxon>
        <taxon>Bacillati</taxon>
        <taxon>Bacillota</taxon>
        <taxon>Clostridia</taxon>
        <taxon>Lachnospirales</taxon>
        <taxon>Lachnospiraceae</taxon>
        <taxon>Robinsoniella</taxon>
    </lineage>
</organism>